<dbReference type="AlphaFoldDB" id="A0AB73BAA3"/>
<dbReference type="RefSeq" id="WP_255312476.1">
    <property type="nucleotide sequence ID" value="NZ_BJNB01000047.1"/>
</dbReference>
<evidence type="ECO:0000313" key="1">
    <source>
        <dbReference type="EMBL" id="GEB98702.1"/>
    </source>
</evidence>
<proteinExistence type="predicted"/>
<accession>A0AB73BAA3</accession>
<dbReference type="GeneID" id="82881655"/>
<organism evidence="1 2">
    <name type="scientific">Corynebacterium flavescens</name>
    <dbReference type="NCBI Taxonomy" id="28028"/>
    <lineage>
        <taxon>Bacteria</taxon>
        <taxon>Bacillati</taxon>
        <taxon>Actinomycetota</taxon>
        <taxon>Actinomycetes</taxon>
        <taxon>Mycobacteriales</taxon>
        <taxon>Corynebacteriaceae</taxon>
        <taxon>Corynebacterium</taxon>
    </lineage>
</organism>
<gene>
    <name evidence="1" type="ORF">CFL01nite_21970</name>
</gene>
<dbReference type="EMBL" id="BJNB01000047">
    <property type="protein sequence ID" value="GEB98702.1"/>
    <property type="molecule type" value="Genomic_DNA"/>
</dbReference>
<sequence>MQLPNFDENSTNLSELVEAFEVFEYREEHLLNQGLLFGVFAS</sequence>
<reference evidence="1 2" key="1">
    <citation type="submission" date="2019-06" db="EMBL/GenBank/DDBJ databases">
        <title>Whole genome shotgun sequence of Corynebacterium flavescens NBRC 14136.</title>
        <authorList>
            <person name="Hosoyama A."/>
            <person name="Uohara A."/>
            <person name="Ohji S."/>
            <person name="Ichikawa N."/>
        </authorList>
    </citation>
    <scope>NUCLEOTIDE SEQUENCE [LARGE SCALE GENOMIC DNA]</scope>
    <source>
        <strain evidence="1 2">NBRC 14136</strain>
    </source>
</reference>
<name>A0AB73BAA3_CORFL</name>
<comment type="caution">
    <text evidence="1">The sequence shown here is derived from an EMBL/GenBank/DDBJ whole genome shotgun (WGS) entry which is preliminary data.</text>
</comment>
<evidence type="ECO:0000313" key="2">
    <source>
        <dbReference type="Proteomes" id="UP000315353"/>
    </source>
</evidence>
<dbReference type="Proteomes" id="UP000315353">
    <property type="component" value="Unassembled WGS sequence"/>
</dbReference>
<protein>
    <submittedName>
        <fullName evidence="1">Uncharacterized protein</fullName>
    </submittedName>
</protein>